<feature type="domain" description="L,D-TPase catalytic" evidence="9">
    <location>
        <begin position="265"/>
        <end position="430"/>
    </location>
</feature>
<comment type="similarity">
    <text evidence="2">Belongs to the YkuD family.</text>
</comment>
<protein>
    <submittedName>
        <fullName evidence="10">L,D-transpeptidase family protein</fullName>
    </submittedName>
</protein>
<feature type="active site" description="Proton donor/acceptor" evidence="7">
    <location>
        <position position="382"/>
    </location>
</feature>
<reference evidence="10 11" key="1">
    <citation type="submission" date="2023-09" db="EMBL/GenBank/DDBJ databases">
        <authorList>
            <person name="Rey-Velasco X."/>
        </authorList>
    </citation>
    <scope>NUCLEOTIDE SEQUENCE [LARGE SCALE GENOMIC DNA]</scope>
    <source>
        <strain evidence="10 11">F390</strain>
    </source>
</reference>
<evidence type="ECO:0000259" key="9">
    <source>
        <dbReference type="PROSITE" id="PS52029"/>
    </source>
</evidence>
<dbReference type="RefSeq" id="WP_311341601.1">
    <property type="nucleotide sequence ID" value="NZ_JAVRHS010000015.1"/>
</dbReference>
<sequence length="503" mass="54810">MNVRGQLSSRVVAVATTGVLALMPICVASPVLAQGIRAPSERVPQAGTPRDLLLPADPQSGEPQSADVQSADVQRHNASGAMQGSAVTRQPMPPSTAMQAMPVVQDIATDFFETAPQWDEAAAKALLAFIRTVDAEGLFPRDYQPIMLEAAIASGDRAALNDTATRLFTWVAQDLRDGRTEMPARRQWFVRDPDAERLPIKPLLEEALASGDIAGALNSLNPVHPDYRALRDMLAKTPKAQKEKRAKILANMDRWRWLGQDMGRSYLLTNVPEYQLRLTVNDKIVRSYKTVVGKPGRTATPQLVENVQGVIFNPTWTVPQSIVVGEGLGAKLLGNPRNAAAQGYKAWKTESGMTMVVQQPGANNSLGLMKLDMPNEHAIFLHDTPAKHFFGQDDRALSHGCIRTERALELAMTLAMAVGGLEKDDAVAISTSGEYTRVPLQKELPVYITYFTMARDIDGEMRSFNDIYGRDEPVLASLSAPRVAKTGQRVTEEAVIPIEAPGA</sequence>
<feature type="compositionally biased region" description="Polar residues" evidence="8">
    <location>
        <begin position="61"/>
        <end position="88"/>
    </location>
</feature>
<dbReference type="Pfam" id="PF03734">
    <property type="entry name" value="YkuD"/>
    <property type="match status" value="1"/>
</dbReference>
<name>A0ABU2ZLC5_9SPHN</name>
<dbReference type="Proteomes" id="UP001259803">
    <property type="component" value="Unassembled WGS sequence"/>
</dbReference>
<evidence type="ECO:0000256" key="8">
    <source>
        <dbReference type="SAM" id="MobiDB-lite"/>
    </source>
</evidence>
<feature type="active site" description="Nucleophile" evidence="7">
    <location>
        <position position="401"/>
    </location>
</feature>
<dbReference type="InterPro" id="IPR038063">
    <property type="entry name" value="Transpep_catalytic_dom"/>
</dbReference>
<keyword evidence="5 7" id="KW-0573">Peptidoglycan synthesis</keyword>
<evidence type="ECO:0000256" key="4">
    <source>
        <dbReference type="ARBA" id="ARBA00022960"/>
    </source>
</evidence>
<dbReference type="Gene3D" id="2.40.440.10">
    <property type="entry name" value="L,D-transpeptidase catalytic domain-like"/>
    <property type="match status" value="1"/>
</dbReference>
<dbReference type="InterPro" id="IPR005490">
    <property type="entry name" value="LD_TPept_cat_dom"/>
</dbReference>
<dbReference type="PANTHER" id="PTHR41533">
    <property type="entry name" value="L,D-TRANSPEPTIDASE HI_1667-RELATED"/>
    <property type="match status" value="1"/>
</dbReference>
<gene>
    <name evidence="10" type="ORF">RM533_12695</name>
</gene>
<evidence type="ECO:0000256" key="6">
    <source>
        <dbReference type="ARBA" id="ARBA00023316"/>
    </source>
</evidence>
<dbReference type="PROSITE" id="PS52029">
    <property type="entry name" value="LD_TPASE"/>
    <property type="match status" value="1"/>
</dbReference>
<keyword evidence="6 7" id="KW-0961">Cell wall biogenesis/degradation</keyword>
<keyword evidence="3" id="KW-0808">Transferase</keyword>
<dbReference type="PANTHER" id="PTHR41533:SF2">
    <property type="entry name" value="BLR7131 PROTEIN"/>
    <property type="match status" value="1"/>
</dbReference>
<evidence type="ECO:0000256" key="2">
    <source>
        <dbReference type="ARBA" id="ARBA00005992"/>
    </source>
</evidence>
<evidence type="ECO:0000256" key="1">
    <source>
        <dbReference type="ARBA" id="ARBA00004752"/>
    </source>
</evidence>
<dbReference type="InterPro" id="IPR052905">
    <property type="entry name" value="LD-transpeptidase_YkuD-like"/>
</dbReference>
<dbReference type="EMBL" id="JAVRHS010000015">
    <property type="protein sequence ID" value="MDT0577026.1"/>
    <property type="molecule type" value="Genomic_DNA"/>
</dbReference>
<evidence type="ECO:0000256" key="3">
    <source>
        <dbReference type="ARBA" id="ARBA00022679"/>
    </source>
</evidence>
<evidence type="ECO:0000313" key="10">
    <source>
        <dbReference type="EMBL" id="MDT0577026.1"/>
    </source>
</evidence>
<dbReference type="Pfam" id="PF20142">
    <property type="entry name" value="Scaffold"/>
    <property type="match status" value="1"/>
</dbReference>
<dbReference type="InterPro" id="IPR045380">
    <property type="entry name" value="LD_TPept_scaffold_dom"/>
</dbReference>
<dbReference type="SUPFAM" id="SSF141523">
    <property type="entry name" value="L,D-transpeptidase catalytic domain-like"/>
    <property type="match status" value="1"/>
</dbReference>
<comment type="caution">
    <text evidence="10">The sequence shown here is derived from an EMBL/GenBank/DDBJ whole genome shotgun (WGS) entry which is preliminary data.</text>
</comment>
<accession>A0ABU2ZLC5</accession>
<keyword evidence="4 7" id="KW-0133">Cell shape</keyword>
<comment type="pathway">
    <text evidence="1 7">Cell wall biogenesis; peptidoglycan biosynthesis.</text>
</comment>
<dbReference type="CDD" id="cd16913">
    <property type="entry name" value="YkuD_like"/>
    <property type="match status" value="1"/>
</dbReference>
<evidence type="ECO:0000256" key="5">
    <source>
        <dbReference type="ARBA" id="ARBA00022984"/>
    </source>
</evidence>
<feature type="region of interest" description="Disordered" evidence="8">
    <location>
        <begin position="41"/>
        <end position="95"/>
    </location>
</feature>
<evidence type="ECO:0000256" key="7">
    <source>
        <dbReference type="PROSITE-ProRule" id="PRU01373"/>
    </source>
</evidence>
<proteinExistence type="inferred from homology"/>
<organism evidence="10 11">
    <name type="scientific">Croceicoccus esteveae</name>
    <dbReference type="NCBI Taxonomy" id="3075597"/>
    <lineage>
        <taxon>Bacteria</taxon>
        <taxon>Pseudomonadati</taxon>
        <taxon>Pseudomonadota</taxon>
        <taxon>Alphaproteobacteria</taxon>
        <taxon>Sphingomonadales</taxon>
        <taxon>Erythrobacteraceae</taxon>
        <taxon>Croceicoccus</taxon>
    </lineage>
</organism>
<keyword evidence="11" id="KW-1185">Reference proteome</keyword>
<evidence type="ECO:0000313" key="11">
    <source>
        <dbReference type="Proteomes" id="UP001259803"/>
    </source>
</evidence>